<keyword evidence="6 9" id="KW-0472">Membrane</keyword>
<feature type="signal peptide" evidence="10">
    <location>
        <begin position="1"/>
        <end position="31"/>
    </location>
</feature>
<evidence type="ECO:0000256" key="7">
    <source>
        <dbReference type="ARBA" id="ARBA00037847"/>
    </source>
</evidence>
<evidence type="ECO:0000256" key="8">
    <source>
        <dbReference type="RuleBase" id="RU003827"/>
    </source>
</evidence>
<dbReference type="GO" id="GO:0016020">
    <property type="term" value="C:membrane"/>
    <property type="evidence" value="ECO:0007669"/>
    <property type="project" value="UniProtKB-SubCell"/>
</dbReference>
<dbReference type="InterPro" id="IPR015720">
    <property type="entry name" value="Emp24-like"/>
</dbReference>
<dbReference type="Pfam" id="PF01105">
    <property type="entry name" value="EMP24_GP25L"/>
    <property type="match status" value="1"/>
</dbReference>
<accession>A0AAD5SJT5</accession>
<keyword evidence="4 10" id="KW-0732">Signal</keyword>
<keyword evidence="5 9" id="KW-1133">Transmembrane helix</keyword>
<dbReference type="InterPro" id="IPR009038">
    <property type="entry name" value="GOLD_dom"/>
</dbReference>
<dbReference type="EMBL" id="JADGJD010000013">
    <property type="protein sequence ID" value="KAJ3057023.1"/>
    <property type="molecule type" value="Genomic_DNA"/>
</dbReference>
<proteinExistence type="inferred from homology"/>
<evidence type="ECO:0000259" key="11">
    <source>
        <dbReference type="PROSITE" id="PS50866"/>
    </source>
</evidence>
<dbReference type="SUPFAM" id="SSF101576">
    <property type="entry name" value="Supernatant protein factor (SPF), C-terminal domain"/>
    <property type="match status" value="1"/>
</dbReference>
<organism evidence="12 13">
    <name type="scientific">Rhizophlyctis rosea</name>
    <dbReference type="NCBI Taxonomy" id="64517"/>
    <lineage>
        <taxon>Eukaryota</taxon>
        <taxon>Fungi</taxon>
        <taxon>Fungi incertae sedis</taxon>
        <taxon>Chytridiomycota</taxon>
        <taxon>Chytridiomycota incertae sedis</taxon>
        <taxon>Chytridiomycetes</taxon>
        <taxon>Rhizophlyctidales</taxon>
        <taxon>Rhizophlyctidaceae</taxon>
        <taxon>Rhizophlyctis</taxon>
    </lineage>
</organism>
<reference evidence="12" key="1">
    <citation type="submission" date="2020-05" db="EMBL/GenBank/DDBJ databases">
        <title>Phylogenomic resolution of chytrid fungi.</title>
        <authorList>
            <person name="Stajich J.E."/>
            <person name="Amses K."/>
            <person name="Simmons R."/>
            <person name="Seto K."/>
            <person name="Myers J."/>
            <person name="Bonds A."/>
            <person name="Quandt C.A."/>
            <person name="Barry K."/>
            <person name="Liu P."/>
            <person name="Grigoriev I."/>
            <person name="Longcore J.E."/>
            <person name="James T.Y."/>
        </authorList>
    </citation>
    <scope>NUCLEOTIDE SEQUENCE</scope>
    <source>
        <strain evidence="12">JEL0318</strain>
    </source>
</reference>
<feature type="transmembrane region" description="Helical" evidence="9">
    <location>
        <begin position="193"/>
        <end position="219"/>
    </location>
</feature>
<dbReference type="PANTHER" id="PTHR22811">
    <property type="entry name" value="TRANSMEMBRANE EMP24 DOMAIN-CONTAINING PROTEIN"/>
    <property type="match status" value="1"/>
</dbReference>
<gene>
    <name evidence="12" type="ORF">HK097_001507</name>
</gene>
<evidence type="ECO:0000256" key="5">
    <source>
        <dbReference type="ARBA" id="ARBA00022989"/>
    </source>
</evidence>
<feature type="domain" description="GOLD" evidence="11">
    <location>
        <begin position="43"/>
        <end position="126"/>
    </location>
</feature>
<keyword evidence="13" id="KW-1185">Reference proteome</keyword>
<dbReference type="AlphaFoldDB" id="A0AAD5SJT5"/>
<evidence type="ECO:0000256" key="9">
    <source>
        <dbReference type="SAM" id="Phobius"/>
    </source>
</evidence>
<name>A0AAD5SJT5_9FUNG</name>
<dbReference type="GO" id="GO:0012505">
    <property type="term" value="C:endomembrane system"/>
    <property type="evidence" value="ECO:0007669"/>
    <property type="project" value="UniProtKB-SubCell"/>
</dbReference>
<dbReference type="SMART" id="SM01190">
    <property type="entry name" value="EMP24_GP25L"/>
    <property type="match status" value="1"/>
</dbReference>
<keyword evidence="3 8" id="KW-0812">Transmembrane</keyword>
<evidence type="ECO:0000256" key="6">
    <source>
        <dbReference type="ARBA" id="ARBA00023136"/>
    </source>
</evidence>
<feature type="chain" id="PRO_5042115728" description="GOLD domain-containing protein" evidence="10">
    <location>
        <begin position="32"/>
        <end position="227"/>
    </location>
</feature>
<evidence type="ECO:0000256" key="4">
    <source>
        <dbReference type="ARBA" id="ARBA00022729"/>
    </source>
</evidence>
<evidence type="ECO:0000256" key="2">
    <source>
        <dbReference type="ARBA" id="ARBA00007104"/>
    </source>
</evidence>
<evidence type="ECO:0000256" key="1">
    <source>
        <dbReference type="ARBA" id="ARBA00004479"/>
    </source>
</evidence>
<sequence length="227" mass="25490">MIPRRSSAMSASSFLATLLIALCLLAGSARAVTLTYRMQPHERACFYTSAERAGEKIAFYFAVQSGGNFDIDYEVLDPKDNQVLNGHKERQGDFVFASSEAGEYSFCFSNVMSTFVEKLVDFDITAEHETHAPQLTDNVASKAKEAVKKDVESIEDTVARITMEVHNIQRMQKHFRTRENRNFSTVKSTENRIFWFATGESLLIVATAAAQVFLIQTFFNKSGKARV</sequence>
<comment type="similarity">
    <text evidence="2 8">Belongs to the EMP24/GP25L family.</text>
</comment>
<evidence type="ECO:0000256" key="10">
    <source>
        <dbReference type="SAM" id="SignalP"/>
    </source>
</evidence>
<evidence type="ECO:0000256" key="3">
    <source>
        <dbReference type="ARBA" id="ARBA00022692"/>
    </source>
</evidence>
<protein>
    <recommendedName>
        <fullName evidence="11">GOLD domain-containing protein</fullName>
    </recommendedName>
</protein>
<comment type="caution">
    <text evidence="12">The sequence shown here is derived from an EMBL/GenBank/DDBJ whole genome shotgun (WGS) entry which is preliminary data.</text>
</comment>
<evidence type="ECO:0000313" key="13">
    <source>
        <dbReference type="Proteomes" id="UP001212841"/>
    </source>
</evidence>
<dbReference type="InterPro" id="IPR036598">
    <property type="entry name" value="GOLD_dom_sf"/>
</dbReference>
<dbReference type="Proteomes" id="UP001212841">
    <property type="component" value="Unassembled WGS sequence"/>
</dbReference>
<dbReference type="PROSITE" id="PS50866">
    <property type="entry name" value="GOLD"/>
    <property type="match status" value="1"/>
</dbReference>
<evidence type="ECO:0000313" key="12">
    <source>
        <dbReference type="EMBL" id="KAJ3057023.1"/>
    </source>
</evidence>
<comment type="subcellular location">
    <subcellularLocation>
        <location evidence="7">Endomembrane system</location>
        <topology evidence="7">Single-pass membrane protein</topology>
    </subcellularLocation>
    <subcellularLocation>
        <location evidence="1 8">Membrane</location>
        <topology evidence="1 8">Single-pass type I membrane protein</topology>
    </subcellularLocation>
</comment>